<reference evidence="2" key="2">
    <citation type="submission" date="2020-06" db="EMBL/GenBank/DDBJ databases">
        <title>Helianthus annuus Genome sequencing and assembly Release 2.</title>
        <authorList>
            <person name="Gouzy J."/>
            <person name="Langlade N."/>
            <person name="Munos S."/>
        </authorList>
    </citation>
    <scope>NUCLEOTIDE SEQUENCE</scope>
    <source>
        <tissue evidence="2">Leaves</tissue>
    </source>
</reference>
<evidence type="ECO:0000259" key="1">
    <source>
        <dbReference type="Pfam" id="PF04195"/>
    </source>
</evidence>
<sequence length="169" mass="19446">MFAFPSDWGIQFPTAGSTALDAPPGYMTLYATFFKEGNFRLAMSKFLGDVLMRYGIHISQVNALGLPRITHFEFICRAQKIEPTFEMFNVFYYVTYTGGFCSFNSITTGVLHCSWDPPKSLHDWKQKFFYIRRGVIPIDMHYRPESEGVPRVTVSVSFIDEEWPLLQLG</sequence>
<evidence type="ECO:0000313" key="2">
    <source>
        <dbReference type="EMBL" id="KAF5809793.1"/>
    </source>
</evidence>
<dbReference type="PANTHER" id="PTHR31099:SF49">
    <property type="entry name" value="MYOSIN HEAVY CHAIN-LIKE PROTEIN"/>
    <property type="match status" value="1"/>
</dbReference>
<name>A0A9K3J7H9_HELAN</name>
<accession>A0A9K3J7H9</accession>
<dbReference type="Gramene" id="mRNA:HanXRQr2_Chr04g0161581">
    <property type="protein sequence ID" value="mRNA:HanXRQr2_Chr04g0161581"/>
    <property type="gene ID" value="HanXRQr2_Chr04g0161581"/>
</dbReference>
<reference evidence="2" key="1">
    <citation type="journal article" date="2017" name="Nature">
        <title>The sunflower genome provides insights into oil metabolism, flowering and Asterid evolution.</title>
        <authorList>
            <person name="Badouin H."/>
            <person name="Gouzy J."/>
            <person name="Grassa C.J."/>
            <person name="Murat F."/>
            <person name="Staton S.E."/>
            <person name="Cottret L."/>
            <person name="Lelandais-Briere C."/>
            <person name="Owens G.L."/>
            <person name="Carrere S."/>
            <person name="Mayjonade B."/>
            <person name="Legrand L."/>
            <person name="Gill N."/>
            <person name="Kane N.C."/>
            <person name="Bowers J.E."/>
            <person name="Hubner S."/>
            <person name="Bellec A."/>
            <person name="Berard A."/>
            <person name="Berges H."/>
            <person name="Blanchet N."/>
            <person name="Boniface M.C."/>
            <person name="Brunel D."/>
            <person name="Catrice O."/>
            <person name="Chaidir N."/>
            <person name="Claudel C."/>
            <person name="Donnadieu C."/>
            <person name="Faraut T."/>
            <person name="Fievet G."/>
            <person name="Helmstetter N."/>
            <person name="King M."/>
            <person name="Knapp S.J."/>
            <person name="Lai Z."/>
            <person name="Le Paslier M.C."/>
            <person name="Lippi Y."/>
            <person name="Lorenzon L."/>
            <person name="Mandel J.R."/>
            <person name="Marage G."/>
            <person name="Marchand G."/>
            <person name="Marquand E."/>
            <person name="Bret-Mestries E."/>
            <person name="Morien E."/>
            <person name="Nambeesan S."/>
            <person name="Nguyen T."/>
            <person name="Pegot-Espagnet P."/>
            <person name="Pouilly N."/>
            <person name="Raftis F."/>
            <person name="Sallet E."/>
            <person name="Schiex T."/>
            <person name="Thomas J."/>
            <person name="Vandecasteele C."/>
            <person name="Vares D."/>
            <person name="Vear F."/>
            <person name="Vautrin S."/>
            <person name="Crespi M."/>
            <person name="Mangin B."/>
            <person name="Burke J.M."/>
            <person name="Salse J."/>
            <person name="Munos S."/>
            <person name="Vincourt P."/>
            <person name="Rieseberg L.H."/>
            <person name="Langlade N.B."/>
        </authorList>
    </citation>
    <scope>NUCLEOTIDE SEQUENCE</scope>
    <source>
        <tissue evidence="2">Leaves</tissue>
    </source>
</reference>
<proteinExistence type="predicted"/>
<keyword evidence="3" id="KW-1185">Reference proteome</keyword>
<dbReference type="Pfam" id="PF04195">
    <property type="entry name" value="Transposase_28"/>
    <property type="match status" value="1"/>
</dbReference>
<gene>
    <name evidence="2" type="ORF">HanXRQr2_Chr04g0161581</name>
</gene>
<evidence type="ECO:0000313" key="3">
    <source>
        <dbReference type="Proteomes" id="UP000215914"/>
    </source>
</evidence>
<comment type="caution">
    <text evidence="2">The sequence shown here is derived from an EMBL/GenBank/DDBJ whole genome shotgun (WGS) entry which is preliminary data.</text>
</comment>
<dbReference type="PANTHER" id="PTHR31099">
    <property type="entry name" value="OS06G0165300 PROTEIN"/>
    <property type="match status" value="1"/>
</dbReference>
<dbReference type="EMBL" id="MNCJ02000319">
    <property type="protein sequence ID" value="KAF5809793.1"/>
    <property type="molecule type" value="Genomic_DNA"/>
</dbReference>
<dbReference type="Proteomes" id="UP000215914">
    <property type="component" value="Unassembled WGS sequence"/>
</dbReference>
<dbReference type="AlphaFoldDB" id="A0A9K3J7H9"/>
<dbReference type="InterPro" id="IPR007321">
    <property type="entry name" value="Transposase_28"/>
</dbReference>
<feature type="domain" description="Transposase (putative) gypsy type" evidence="1">
    <location>
        <begin position="32"/>
        <end position="95"/>
    </location>
</feature>
<organism evidence="2 3">
    <name type="scientific">Helianthus annuus</name>
    <name type="common">Common sunflower</name>
    <dbReference type="NCBI Taxonomy" id="4232"/>
    <lineage>
        <taxon>Eukaryota</taxon>
        <taxon>Viridiplantae</taxon>
        <taxon>Streptophyta</taxon>
        <taxon>Embryophyta</taxon>
        <taxon>Tracheophyta</taxon>
        <taxon>Spermatophyta</taxon>
        <taxon>Magnoliopsida</taxon>
        <taxon>eudicotyledons</taxon>
        <taxon>Gunneridae</taxon>
        <taxon>Pentapetalae</taxon>
        <taxon>asterids</taxon>
        <taxon>campanulids</taxon>
        <taxon>Asterales</taxon>
        <taxon>Asteraceae</taxon>
        <taxon>Asteroideae</taxon>
        <taxon>Heliantheae alliance</taxon>
        <taxon>Heliantheae</taxon>
        <taxon>Helianthus</taxon>
    </lineage>
</organism>
<protein>
    <recommendedName>
        <fullName evidence="1">Transposase (putative) gypsy type domain-containing protein</fullName>
    </recommendedName>
</protein>